<dbReference type="SUPFAM" id="SSF51735">
    <property type="entry name" value="NAD(P)-binding Rossmann-fold domains"/>
    <property type="match status" value="1"/>
</dbReference>
<evidence type="ECO:0000256" key="2">
    <source>
        <dbReference type="ARBA" id="ARBA00023002"/>
    </source>
</evidence>
<dbReference type="GO" id="GO:0016616">
    <property type="term" value="F:oxidoreductase activity, acting on the CH-OH group of donors, NAD or NADP as acceptor"/>
    <property type="evidence" value="ECO:0007669"/>
    <property type="project" value="UniProtKB-ARBA"/>
</dbReference>
<dbReference type="RefSeq" id="WP_273172895.1">
    <property type="nucleotide sequence ID" value="NZ_CP181270.1"/>
</dbReference>
<dbReference type="Gene3D" id="3.40.50.720">
    <property type="entry name" value="NAD(P)-binding Rossmann-like Domain"/>
    <property type="match status" value="1"/>
</dbReference>
<comment type="caution">
    <text evidence="4">The sequence shown here is derived from an EMBL/GenBank/DDBJ whole genome shotgun (WGS) entry which is preliminary data.</text>
</comment>
<dbReference type="PANTHER" id="PTHR42901">
    <property type="entry name" value="ALCOHOL DEHYDROGENASE"/>
    <property type="match status" value="1"/>
</dbReference>
<reference evidence="4" key="1">
    <citation type="journal article" date="2020" name="Biotechnol. Biofuels">
        <title>New insights from the biogas microbiome by comprehensive genome-resolved metagenomics of nearly 1600 species originating from multiple anaerobic digesters.</title>
        <authorList>
            <person name="Campanaro S."/>
            <person name="Treu L."/>
            <person name="Rodriguez-R L.M."/>
            <person name="Kovalovszki A."/>
            <person name="Ziels R.M."/>
            <person name="Maus I."/>
            <person name="Zhu X."/>
            <person name="Kougias P.G."/>
            <person name="Basile A."/>
            <person name="Luo G."/>
            <person name="Schluter A."/>
            <person name="Konstantinidis K.T."/>
            <person name="Angelidaki I."/>
        </authorList>
    </citation>
    <scope>NUCLEOTIDE SEQUENCE</scope>
    <source>
        <strain evidence="4">AS01afH2WH_6</strain>
    </source>
</reference>
<dbReference type="AlphaFoldDB" id="A0A971IBY1"/>
<proteinExistence type="inferred from homology"/>
<reference evidence="4" key="2">
    <citation type="submission" date="2020-01" db="EMBL/GenBank/DDBJ databases">
        <authorList>
            <person name="Campanaro S."/>
        </authorList>
    </citation>
    <scope>NUCLEOTIDE SEQUENCE</scope>
    <source>
        <strain evidence="4">AS01afH2WH_6</strain>
    </source>
</reference>
<dbReference type="Proteomes" id="UP000767327">
    <property type="component" value="Unassembled WGS sequence"/>
</dbReference>
<feature type="domain" description="Ketoreductase" evidence="3">
    <location>
        <begin position="16"/>
        <end position="185"/>
    </location>
</feature>
<protein>
    <submittedName>
        <fullName evidence="4">SDR family oxidoreductase</fullName>
    </submittedName>
</protein>
<dbReference type="Pfam" id="PF00106">
    <property type="entry name" value="adh_short"/>
    <property type="match status" value="1"/>
</dbReference>
<dbReference type="SMART" id="SM00822">
    <property type="entry name" value="PKS_KR"/>
    <property type="match status" value="1"/>
</dbReference>
<accession>A0A971IBY1</accession>
<evidence type="ECO:0000313" key="4">
    <source>
        <dbReference type="EMBL" id="NLT79204.1"/>
    </source>
</evidence>
<gene>
    <name evidence="4" type="ORF">GXW98_02815</name>
</gene>
<evidence type="ECO:0000256" key="1">
    <source>
        <dbReference type="ARBA" id="ARBA00006484"/>
    </source>
</evidence>
<organism evidence="4 5">
    <name type="scientific">Bifidobacterium crudilactis</name>
    <dbReference type="NCBI Taxonomy" id="327277"/>
    <lineage>
        <taxon>Bacteria</taxon>
        <taxon>Bacillati</taxon>
        <taxon>Actinomycetota</taxon>
        <taxon>Actinomycetes</taxon>
        <taxon>Bifidobacteriales</taxon>
        <taxon>Bifidobacteriaceae</taxon>
        <taxon>Bifidobacterium</taxon>
    </lineage>
</organism>
<dbReference type="EMBL" id="JAAXZR010000012">
    <property type="protein sequence ID" value="NLT79204.1"/>
    <property type="molecule type" value="Genomic_DNA"/>
</dbReference>
<sequence length="264" mass="27861">MAETSETIRSSSSSVKRAVVTGASSGIGAETARVLAKDGWHVVLLARREEKLQALAKEIEAAGGSTSYQVCDITDEASTDAAVAAIVAEGPVKALINCAGGAIGKDPVATADLDDWRGMYELNVIGTLRITQKLLPTLKESEGTVLIVSSTAGIEPYEGGAGYCASKFAERVMARVLRLEQIGEPVRIIDVSPGMVKTEEFSLKRFGGDASKAAGVYDGVPDPLDAGDVAESIRWAIDLPDTVDVDSLVIRPRAEGSYTKVYRQ</sequence>
<dbReference type="InterPro" id="IPR036291">
    <property type="entry name" value="NAD(P)-bd_dom_sf"/>
</dbReference>
<dbReference type="InterPro" id="IPR057326">
    <property type="entry name" value="KR_dom"/>
</dbReference>
<dbReference type="PANTHER" id="PTHR42901:SF1">
    <property type="entry name" value="ALCOHOL DEHYDROGENASE"/>
    <property type="match status" value="1"/>
</dbReference>
<keyword evidence="2" id="KW-0560">Oxidoreductase</keyword>
<name>A0A971IBY1_9BIFI</name>
<evidence type="ECO:0000259" key="3">
    <source>
        <dbReference type="SMART" id="SM00822"/>
    </source>
</evidence>
<dbReference type="PRINTS" id="PR00081">
    <property type="entry name" value="GDHRDH"/>
</dbReference>
<evidence type="ECO:0000313" key="5">
    <source>
        <dbReference type="Proteomes" id="UP000767327"/>
    </source>
</evidence>
<dbReference type="InterPro" id="IPR002347">
    <property type="entry name" value="SDR_fam"/>
</dbReference>
<dbReference type="FunFam" id="3.40.50.720:FF:000047">
    <property type="entry name" value="NADP-dependent L-serine/L-allo-threonine dehydrogenase"/>
    <property type="match status" value="1"/>
</dbReference>
<comment type="similarity">
    <text evidence="1">Belongs to the short-chain dehydrogenases/reductases (SDR) family.</text>
</comment>